<dbReference type="NCBIfam" id="TIGR00330">
    <property type="entry name" value="glpX"/>
    <property type="match status" value="1"/>
</dbReference>
<comment type="catalytic activity">
    <reaction evidence="1">
        <text>beta-D-fructose 1,6-bisphosphate + H2O = beta-D-fructose 6-phosphate + phosphate</text>
        <dbReference type="Rhea" id="RHEA:11064"/>
        <dbReference type="ChEBI" id="CHEBI:15377"/>
        <dbReference type="ChEBI" id="CHEBI:32966"/>
        <dbReference type="ChEBI" id="CHEBI:43474"/>
        <dbReference type="ChEBI" id="CHEBI:57634"/>
        <dbReference type="EC" id="3.1.3.11"/>
    </reaction>
</comment>
<dbReference type="GO" id="GO:0042132">
    <property type="term" value="F:fructose 1,6-bisphosphate 1-phosphatase activity"/>
    <property type="evidence" value="ECO:0007669"/>
    <property type="project" value="UniProtKB-EC"/>
</dbReference>
<dbReference type="Proteomes" id="UP001623592">
    <property type="component" value="Unassembled WGS sequence"/>
</dbReference>
<keyword evidence="10" id="KW-1185">Reference proteome</keyword>
<dbReference type="PIRSF" id="PIRSF004532">
    <property type="entry name" value="GlpX"/>
    <property type="match status" value="1"/>
</dbReference>
<dbReference type="InterPro" id="IPR004464">
    <property type="entry name" value="FBPase_class-2/SBPase"/>
</dbReference>
<evidence type="ECO:0000256" key="6">
    <source>
        <dbReference type="ARBA" id="ARBA00023277"/>
    </source>
</evidence>
<sequence length="320" mass="34089">MSDGDMIIGLAKVTEAAAIRSARLIGRGNKNEADGAAVDGMNDAFASMPIRGTVVIGEGELDEAPMLYIGQKVGKWESNMPEMDIAVDPVDGTTLIAKGLSHGIAVVAMGTKDSLLHAPDMYMQKIAVGKGAKGAIDIEKSPIENMISAAKALGKDVRELTVLLQDRERHSYIIEAARKIGAKVKVFGEGDVEAILTCGIESLDVDIFMGTGGAPEGVIAAAGIKCLGGDMQCKLKPHTIEEINRCSKMGIKDIDKVFTLDDLAKGDEIYFSASGITKCEFLDGVVFTKNQVVTHTVVMSLKDESVRFIKTIRNNNASSR</sequence>
<evidence type="ECO:0000256" key="4">
    <source>
        <dbReference type="ARBA" id="ARBA00022801"/>
    </source>
</evidence>
<keyword evidence="5" id="KW-0464">Manganese</keyword>
<dbReference type="Gene3D" id="3.30.540.10">
    <property type="entry name" value="Fructose-1,6-Bisphosphatase, subunit A, domain 1"/>
    <property type="match status" value="1"/>
</dbReference>
<comment type="caution">
    <text evidence="9">The sequence shown here is derived from an EMBL/GenBank/DDBJ whole genome shotgun (WGS) entry which is preliminary data.</text>
</comment>
<dbReference type="EMBL" id="JBJIAA010000002">
    <property type="protein sequence ID" value="MFL0249491.1"/>
    <property type="molecule type" value="Genomic_DNA"/>
</dbReference>
<evidence type="ECO:0000256" key="8">
    <source>
        <dbReference type="PIRNR" id="PIRNR004532"/>
    </source>
</evidence>
<dbReference type="SUPFAM" id="SSF56655">
    <property type="entry name" value="Carbohydrate phosphatase"/>
    <property type="match status" value="1"/>
</dbReference>
<dbReference type="PANTHER" id="PTHR30447:SF0">
    <property type="entry name" value="FRUCTOSE-1,6-BISPHOSPHATASE 1 CLASS 2-RELATED"/>
    <property type="match status" value="1"/>
</dbReference>
<comment type="pathway">
    <text evidence="7">Carbohydrate biosynthesis.</text>
</comment>
<evidence type="ECO:0000313" key="10">
    <source>
        <dbReference type="Proteomes" id="UP001623592"/>
    </source>
</evidence>
<comment type="similarity">
    <text evidence="2 8">Belongs to the FBPase class 2 family.</text>
</comment>
<organism evidence="9 10">
    <name type="scientific">Clostridium neuense</name>
    <dbReference type="NCBI Taxonomy" id="1728934"/>
    <lineage>
        <taxon>Bacteria</taxon>
        <taxon>Bacillati</taxon>
        <taxon>Bacillota</taxon>
        <taxon>Clostridia</taxon>
        <taxon>Eubacteriales</taxon>
        <taxon>Clostridiaceae</taxon>
        <taxon>Clostridium</taxon>
    </lineage>
</organism>
<dbReference type="PANTHER" id="PTHR30447">
    <property type="entry name" value="FRUCTOSE-1,6-BISPHOSPHATASE CLASS 2"/>
    <property type="match status" value="1"/>
</dbReference>
<evidence type="ECO:0000256" key="7">
    <source>
        <dbReference type="ARBA" id="ARBA00024331"/>
    </source>
</evidence>
<dbReference type="CDD" id="cd01516">
    <property type="entry name" value="FBPase_glpX"/>
    <property type="match status" value="1"/>
</dbReference>
<protein>
    <recommendedName>
        <fullName evidence="8">Fructose-1,6-bisphosphatase</fullName>
    </recommendedName>
</protein>
<gene>
    <name evidence="9" type="primary">glpX</name>
    <name evidence="9" type="ORF">ACJDT4_03580</name>
</gene>
<evidence type="ECO:0000256" key="2">
    <source>
        <dbReference type="ARBA" id="ARBA00008989"/>
    </source>
</evidence>
<evidence type="ECO:0000256" key="5">
    <source>
        <dbReference type="ARBA" id="ARBA00023211"/>
    </source>
</evidence>
<dbReference type="RefSeq" id="WP_406786157.1">
    <property type="nucleotide sequence ID" value="NZ_JBJIAA010000002.1"/>
</dbReference>
<keyword evidence="6 8" id="KW-0119">Carbohydrate metabolism</keyword>
<name>A0ABW8TBE3_9CLOT</name>
<accession>A0ABW8TBE3</accession>
<dbReference type="Gene3D" id="3.40.190.90">
    <property type="match status" value="1"/>
</dbReference>
<evidence type="ECO:0000256" key="3">
    <source>
        <dbReference type="ARBA" id="ARBA00022723"/>
    </source>
</evidence>
<reference evidence="9 10" key="1">
    <citation type="submission" date="2024-11" db="EMBL/GenBank/DDBJ databases">
        <authorList>
            <person name="Heng Y.C."/>
            <person name="Lim A.C.H."/>
            <person name="Lee J.K.Y."/>
            <person name="Kittelmann S."/>
        </authorList>
    </citation>
    <scope>NUCLEOTIDE SEQUENCE [LARGE SCALE GENOMIC DNA]</scope>
    <source>
        <strain evidence="9 10">WILCCON 0114</strain>
    </source>
</reference>
<evidence type="ECO:0000313" key="9">
    <source>
        <dbReference type="EMBL" id="MFL0249491.1"/>
    </source>
</evidence>
<keyword evidence="3" id="KW-0479">Metal-binding</keyword>
<proteinExistence type="inferred from homology"/>
<keyword evidence="4 9" id="KW-0378">Hydrolase</keyword>
<evidence type="ECO:0000256" key="1">
    <source>
        <dbReference type="ARBA" id="ARBA00001273"/>
    </source>
</evidence>
<dbReference type="Pfam" id="PF03320">
    <property type="entry name" value="FBPase_glpX"/>
    <property type="match status" value="1"/>
</dbReference>